<dbReference type="AlphaFoldDB" id="A0AA39HUD5"/>
<feature type="chain" id="PRO_5041411350" description="Phospholipase A2 domain-containing protein" evidence="3">
    <location>
        <begin position="33"/>
        <end position="122"/>
    </location>
</feature>
<organism evidence="4 5">
    <name type="scientific">Steinernema hermaphroditum</name>
    <dbReference type="NCBI Taxonomy" id="289476"/>
    <lineage>
        <taxon>Eukaryota</taxon>
        <taxon>Metazoa</taxon>
        <taxon>Ecdysozoa</taxon>
        <taxon>Nematoda</taxon>
        <taxon>Chromadorea</taxon>
        <taxon>Rhabditida</taxon>
        <taxon>Tylenchina</taxon>
        <taxon>Panagrolaimomorpha</taxon>
        <taxon>Strongyloidoidea</taxon>
        <taxon>Steinernematidae</taxon>
        <taxon>Steinernema</taxon>
    </lineage>
</organism>
<evidence type="ECO:0000313" key="5">
    <source>
        <dbReference type="Proteomes" id="UP001175271"/>
    </source>
</evidence>
<dbReference type="InterPro" id="IPR033113">
    <property type="entry name" value="PLA2_histidine"/>
</dbReference>
<comment type="caution">
    <text evidence="4">The sequence shown here is derived from an EMBL/GenBank/DDBJ whole genome shotgun (WGS) entry which is preliminary data.</text>
</comment>
<dbReference type="PANTHER" id="PTHR34228">
    <property type="entry name" value="PROTEIN CBG09474-RELATED"/>
    <property type="match status" value="1"/>
</dbReference>
<evidence type="ECO:0000256" key="1">
    <source>
        <dbReference type="ARBA" id="ARBA00004613"/>
    </source>
</evidence>
<comment type="subcellular location">
    <subcellularLocation>
        <location evidence="1">Secreted</location>
    </subcellularLocation>
</comment>
<reference evidence="4" key="1">
    <citation type="submission" date="2023-06" db="EMBL/GenBank/DDBJ databases">
        <title>Genomic analysis of the entomopathogenic nematode Steinernema hermaphroditum.</title>
        <authorList>
            <person name="Schwarz E.M."/>
            <person name="Heppert J.K."/>
            <person name="Baniya A."/>
            <person name="Schwartz H.T."/>
            <person name="Tan C.-H."/>
            <person name="Antoshechkin I."/>
            <person name="Sternberg P.W."/>
            <person name="Goodrich-Blair H."/>
            <person name="Dillman A.R."/>
        </authorList>
    </citation>
    <scope>NUCLEOTIDE SEQUENCE</scope>
    <source>
        <strain evidence="4">PS9179</strain>
        <tissue evidence="4">Whole animal</tissue>
    </source>
</reference>
<evidence type="ECO:0008006" key="6">
    <source>
        <dbReference type="Google" id="ProtNLM"/>
    </source>
</evidence>
<dbReference type="PROSITE" id="PS00118">
    <property type="entry name" value="PA2_HIS"/>
    <property type="match status" value="1"/>
</dbReference>
<dbReference type="GO" id="GO:0005576">
    <property type="term" value="C:extracellular region"/>
    <property type="evidence" value="ECO:0007669"/>
    <property type="project" value="UniProtKB-SubCell"/>
</dbReference>
<sequence length="122" mass="13898">MPKVCPLPFSLIRDFLQVLLLSLLLFVSTCLCKMHCGTDELQNTVAHNHMTIYCPQHYDHANNCCFQHDDCYGKQKGRKKCDDAFCGCLRKKMSESLCAIVANQFCDLVQVFGQPAYDRSRA</sequence>
<proteinExistence type="predicted"/>
<dbReference type="SUPFAM" id="SSF48619">
    <property type="entry name" value="Phospholipase A2, PLA2"/>
    <property type="match status" value="1"/>
</dbReference>
<evidence type="ECO:0000256" key="3">
    <source>
        <dbReference type="SAM" id="SignalP"/>
    </source>
</evidence>
<dbReference type="Proteomes" id="UP001175271">
    <property type="component" value="Unassembled WGS sequence"/>
</dbReference>
<name>A0AA39HUD5_9BILA</name>
<gene>
    <name evidence="4" type="ORF">QR680_005679</name>
</gene>
<dbReference type="GO" id="GO:0006644">
    <property type="term" value="P:phospholipid metabolic process"/>
    <property type="evidence" value="ECO:0007669"/>
    <property type="project" value="InterPro"/>
</dbReference>
<accession>A0AA39HUD5</accession>
<dbReference type="InterPro" id="IPR053322">
    <property type="entry name" value="PLA2-like"/>
</dbReference>
<dbReference type="GO" id="GO:0004623">
    <property type="term" value="F:phospholipase A2 activity"/>
    <property type="evidence" value="ECO:0007669"/>
    <property type="project" value="InterPro"/>
</dbReference>
<dbReference type="EMBL" id="JAUCMV010000003">
    <property type="protein sequence ID" value="KAK0411491.1"/>
    <property type="molecule type" value="Genomic_DNA"/>
</dbReference>
<feature type="signal peptide" evidence="3">
    <location>
        <begin position="1"/>
        <end position="32"/>
    </location>
</feature>
<dbReference type="InterPro" id="IPR036444">
    <property type="entry name" value="PLipase_A2_dom_sf"/>
</dbReference>
<keyword evidence="5" id="KW-1185">Reference proteome</keyword>
<protein>
    <recommendedName>
        <fullName evidence="6">Phospholipase A2 domain-containing protein</fullName>
    </recommendedName>
</protein>
<keyword evidence="2" id="KW-0964">Secreted</keyword>
<evidence type="ECO:0000256" key="2">
    <source>
        <dbReference type="ARBA" id="ARBA00022525"/>
    </source>
</evidence>
<keyword evidence="3" id="KW-0732">Signal</keyword>
<dbReference type="GO" id="GO:0050482">
    <property type="term" value="P:arachidonate secretion"/>
    <property type="evidence" value="ECO:0007669"/>
    <property type="project" value="InterPro"/>
</dbReference>
<evidence type="ECO:0000313" key="4">
    <source>
        <dbReference type="EMBL" id="KAK0411491.1"/>
    </source>
</evidence>